<reference evidence="6" key="3">
    <citation type="submission" date="2011-02" db="EMBL/GenBank/DDBJ databases">
        <title>Whole genome sequencing of Leishmania donovani clinical lines reveals dynamic variation related to drug resistance.</title>
        <authorList>
            <person name="Downing T."/>
            <person name="Imamura H."/>
            <person name="Sanders M."/>
            <person name="Decuypere S."/>
            <person name="Hertz-Fowler C."/>
            <person name="Clark T.G."/>
            <person name="Rijal S."/>
            <person name="Sundar S."/>
            <person name="Quail M.A."/>
            <person name="De Doncker S."/>
            <person name="Maes I."/>
            <person name="Vanaerschot M."/>
            <person name="Stark O."/>
            <person name="Schonian G."/>
            <person name="Dujardin J.C."/>
            <person name="Berriman M."/>
        </authorList>
    </citation>
    <scope>NUCLEOTIDE SEQUENCE [LARGE SCALE GENOMIC DNA]</scope>
    <source>
        <strain evidence="6">BPK282A1</strain>
    </source>
</reference>
<evidence type="ECO:0000313" key="8">
    <source>
        <dbReference type="Proteomes" id="UP000318447"/>
    </source>
</evidence>
<reference evidence="8" key="5">
    <citation type="submission" date="2019-02" db="EMBL/GenBank/DDBJ databases">
        <title>FDA dAtabase for Regulatory Grade micrObial Sequences (FDA-ARGOS): Supporting development and validation of Infectious Disease Dx tests.</title>
        <authorList>
            <person name="Duncan R."/>
            <person name="Fisher C."/>
            <person name="Tallon L."/>
            <person name="Sadzewicz L."/>
            <person name="Sengamalay N."/>
            <person name="Ott S."/>
            <person name="Godinez A."/>
            <person name="Nagaraj S."/>
            <person name="Vavikolanu K."/>
            <person name="Nadendla S."/>
            <person name="Aluvathingal J."/>
            <person name="Sichtig H."/>
        </authorList>
    </citation>
    <scope>NUCLEOTIDE SEQUENCE [LARGE SCALE GENOMIC DNA]</scope>
    <source>
        <strain evidence="8">FDAARGOS_361</strain>
    </source>
</reference>
<accession>A0A3S7XAV6</accession>
<feature type="region of interest" description="Disordered" evidence="1">
    <location>
        <begin position="438"/>
        <end position="482"/>
    </location>
</feature>
<evidence type="ECO:0000313" key="7">
    <source>
        <dbReference type="Proteomes" id="UP000274082"/>
    </source>
</evidence>
<feature type="transmembrane region" description="Helical" evidence="2">
    <location>
        <begin position="91"/>
        <end position="110"/>
    </location>
</feature>
<dbReference type="VEuPathDB" id="TriTrypDB:LDHU3_36.3240"/>
<dbReference type="EMBL" id="RHLC01000054">
    <property type="protein sequence ID" value="TPP48351.1"/>
    <property type="molecule type" value="Genomic_DNA"/>
</dbReference>
<evidence type="ECO:0000256" key="2">
    <source>
        <dbReference type="SAM" id="Phobius"/>
    </source>
</evidence>
<dbReference type="EMBL" id="FR799623">
    <property type="protein sequence ID" value="CBZ38681.1"/>
    <property type="molecule type" value="Genomic_DNA"/>
</dbReference>
<dbReference type="EMBL" id="CP029535">
    <property type="protein sequence ID" value="AYU83590.1"/>
    <property type="molecule type" value="Genomic_DNA"/>
</dbReference>
<evidence type="ECO:0000313" key="4">
    <source>
        <dbReference type="EMBL" id="CBZ38681.1"/>
    </source>
</evidence>
<evidence type="ECO:0000256" key="1">
    <source>
        <dbReference type="SAM" id="MobiDB-lite"/>
    </source>
</evidence>
<reference evidence="4 6" key="1">
    <citation type="journal article" date="2011" name="Genome Res.">
        <title>Whole genome sequencing of multiple Leishmania donovani clinical isolates provides insights into population structure and mechanisms of drug resistance.</title>
        <authorList>
            <person name="Downing T."/>
            <person name="Imamura H."/>
            <person name="Decuypere S."/>
            <person name="Clark T.G."/>
            <person name="Coombs G.H."/>
            <person name="Cotton J.A."/>
            <person name="Hilley J.D."/>
            <person name="de Doncker S."/>
            <person name="Maes I."/>
            <person name="Mottram J.C."/>
            <person name="Quail M.A."/>
            <person name="Rijal S."/>
            <person name="Sanders M."/>
            <person name="Schonian G."/>
            <person name="Stark O."/>
            <person name="Sundar S."/>
            <person name="Vanaerschot M."/>
            <person name="Hertz-Fowler C."/>
            <person name="Dujardin J.C."/>
            <person name="Berriman M."/>
        </authorList>
    </citation>
    <scope>NUCLEOTIDE SEQUENCE [LARGE SCALE GENOMIC DNA]</scope>
    <source>
        <strain evidence="4 6">BPK282A1</strain>
    </source>
</reference>
<proteinExistence type="predicted"/>
<evidence type="ECO:0000313" key="5">
    <source>
        <dbReference type="EMBL" id="TPP48351.1"/>
    </source>
</evidence>
<dbReference type="GeneID" id="13388244"/>
<dbReference type="RefSeq" id="XP_003865358.1">
    <property type="nucleotide sequence ID" value="XM_003865310.1"/>
</dbReference>
<reference evidence="3 7" key="4">
    <citation type="journal article" date="2018" name="Sci. Rep.">
        <title>A complete Leishmania donovani reference genome identifies novel genetic variations associated with virulence.</title>
        <authorList>
            <person name="Lypaczewski P."/>
            <person name="Hoshizaki J."/>
            <person name="Zhang W.-W."/>
            <person name="McCall L.-I."/>
            <person name="Torcivia-Rodriguez J."/>
            <person name="Simonyan V."/>
            <person name="Kaur A."/>
            <person name="Dewar K."/>
            <person name="Matlashewski G."/>
        </authorList>
    </citation>
    <scope>NUCLEOTIDE SEQUENCE [LARGE SCALE GENOMIC DNA]</scope>
    <source>
        <strain evidence="3 7">LdCL</strain>
    </source>
</reference>
<accession>E9BTV2</accession>
<feature type="compositionally biased region" description="Basic and acidic residues" evidence="1">
    <location>
        <begin position="473"/>
        <end position="482"/>
    </location>
</feature>
<feature type="transmembrane region" description="Helical" evidence="2">
    <location>
        <begin position="234"/>
        <end position="255"/>
    </location>
</feature>
<dbReference type="AlphaFoldDB" id="A0A3S7XAV6"/>
<dbReference type="OMA" id="KLMYLWG"/>
<keyword evidence="2" id="KW-0472">Membrane</keyword>
<keyword evidence="2" id="KW-1133">Transmembrane helix</keyword>
<dbReference type="VEuPathDB" id="TriTrypDB:LdBPK_362430.1"/>
<evidence type="ECO:0000313" key="3">
    <source>
        <dbReference type="EMBL" id="AYU83590.1"/>
    </source>
</evidence>
<evidence type="ECO:0000313" key="6">
    <source>
        <dbReference type="Proteomes" id="UP000008980"/>
    </source>
</evidence>
<sequence>MEEGAPANATASLPPSYESVLVFLTTLAQWLKHARERLTCRDEVGRHAIAVEVLTRHRERAYERLAESVWRHTAVAGDISTSLFPSASVELAAWVLLRLLVLLLTWWLLMRLVRATTLPRLRARQIAVHPDVHLSTSIGNAQAVEAFIHPDAAQRGINATLLLTVSACVSVACLLILCLLTMHVWVDVVLLRLLQHWTAPLRQAQAWVASHWLWPSNSPQPGSLRAPATPVEQYATSFISVVSGLNSSLFSKLAWLRRVTQQVKLMYLWGMVGGTMLGVALWLLGYSSRLLRTYNTSLPYFEENDPLLCWLGQQEAAAAQQRTNAAFAALLESQHRQERVMERLASSLAPATPRQRQRYLQVTEEGVESHCFVDDAALAAATSDATEDERCNGETAAGGTDAVIIGKGCSGGGDPGKLRVESGPSPDKALAAAFEEAAAAASATRDEGAAEASCGTTPQAGEKEGAATTASRMAKEGESPRS</sequence>
<dbReference type="Proteomes" id="UP000318447">
    <property type="component" value="Unassembled WGS sequence"/>
</dbReference>
<protein>
    <submittedName>
        <fullName evidence="3">Uncharacterized protein</fullName>
    </submittedName>
</protein>
<name>A0A3S7XAV6_LEIDO</name>
<dbReference type="Proteomes" id="UP000008980">
    <property type="component" value="Chromosome 36"/>
</dbReference>
<dbReference type="Proteomes" id="UP000274082">
    <property type="component" value="Chromosome 36"/>
</dbReference>
<dbReference type="VEuPathDB" id="TriTrypDB:LdCL_360030000"/>
<dbReference type="OrthoDB" id="266838at2759"/>
<keyword evidence="2" id="KW-0812">Transmembrane</keyword>
<dbReference type="KEGG" id="ldo:LDBPK_362430"/>
<feature type="transmembrane region" description="Helical" evidence="2">
    <location>
        <begin position="267"/>
        <end position="286"/>
    </location>
</feature>
<gene>
    <name evidence="5" type="ORF">CGC21_13505</name>
    <name evidence="4" type="ORF">LDBPK_362430</name>
    <name evidence="3" type="ORF">LdCL_360030000</name>
</gene>
<keyword evidence="7" id="KW-1185">Reference proteome</keyword>
<reference evidence="5" key="6">
    <citation type="submission" date="2019-02" db="EMBL/GenBank/DDBJ databases">
        <title>FDA dAtabase for Regulatory Grade micrObial Sequences (FDA-ARGOS): Supporting development and validation of Infectious Disease Dx tests.</title>
        <authorList>
            <person name="Duncan R."/>
            <person name="Fisher C."/>
            <person name="Tallon L.J."/>
            <person name="Sadzewicz L."/>
            <person name="Sengamalay N."/>
            <person name="Ott S."/>
            <person name="Godinez A."/>
            <person name="Nagaraj S."/>
            <person name="Nadendla S."/>
            <person name="Sichtig H."/>
        </authorList>
    </citation>
    <scope>NUCLEOTIDE SEQUENCE</scope>
    <source>
        <strain evidence="5">FDAARGOS_361</strain>
    </source>
</reference>
<organism evidence="3 7">
    <name type="scientific">Leishmania donovani</name>
    <dbReference type="NCBI Taxonomy" id="5661"/>
    <lineage>
        <taxon>Eukaryota</taxon>
        <taxon>Discoba</taxon>
        <taxon>Euglenozoa</taxon>
        <taxon>Kinetoplastea</taxon>
        <taxon>Metakinetoplastina</taxon>
        <taxon>Trypanosomatida</taxon>
        <taxon>Trypanosomatidae</taxon>
        <taxon>Leishmaniinae</taxon>
        <taxon>Leishmania</taxon>
    </lineage>
</organism>
<reference evidence="4" key="2">
    <citation type="submission" date="2011-01" db="EMBL/GenBank/DDBJ databases">
        <authorList>
            <person name="Zhao B.P."/>
            <person name="Ren Z.A."/>
            <person name="Li C.D."/>
        </authorList>
    </citation>
    <scope>NUCLEOTIDE SEQUENCE</scope>
    <source>
        <strain evidence="4">BPK282A1</strain>
    </source>
</reference>
<feature type="transmembrane region" description="Helical" evidence="2">
    <location>
        <begin position="161"/>
        <end position="186"/>
    </location>
</feature>